<dbReference type="EMBL" id="CAIJDP010000066">
    <property type="protein sequence ID" value="CAD0003847.1"/>
    <property type="molecule type" value="Genomic_DNA"/>
</dbReference>
<keyword evidence="2" id="KW-1185">Reference proteome</keyword>
<dbReference type="Proteomes" id="UP000530060">
    <property type="component" value="Unassembled WGS sequence"/>
</dbReference>
<evidence type="ECO:0000313" key="2">
    <source>
        <dbReference type="Proteomes" id="UP000530060"/>
    </source>
</evidence>
<accession>A0A6V6YWD5</accession>
<organism evidence="1 2">
    <name type="scientific">Flavobacterium salmonis</name>
    <dbReference type="NCBI Taxonomy" id="2654844"/>
    <lineage>
        <taxon>Bacteria</taxon>
        <taxon>Pseudomonadati</taxon>
        <taxon>Bacteroidota</taxon>
        <taxon>Flavobacteriia</taxon>
        <taxon>Flavobacteriales</taxon>
        <taxon>Flavobacteriaceae</taxon>
        <taxon>Flavobacterium</taxon>
    </lineage>
</organism>
<proteinExistence type="predicted"/>
<protein>
    <submittedName>
        <fullName evidence="1">Uncharacterized protein</fullName>
    </submittedName>
</protein>
<comment type="caution">
    <text evidence="1">The sequence shown here is derived from an EMBL/GenBank/DDBJ whole genome shotgun (WGS) entry which is preliminary data.</text>
</comment>
<dbReference type="AlphaFoldDB" id="A0A6V6YWD5"/>
<reference evidence="1 2" key="1">
    <citation type="submission" date="2020-06" db="EMBL/GenBank/DDBJ databases">
        <authorList>
            <person name="Criscuolo A."/>
        </authorList>
    </citation>
    <scope>NUCLEOTIDE SEQUENCE [LARGE SCALE GENOMIC DNA]</scope>
    <source>
        <strain evidence="2">CIP 111411</strain>
    </source>
</reference>
<gene>
    <name evidence="1" type="ORF">FLAT13_01894</name>
</gene>
<sequence length="165" mass="19296">MTFINLNLCEQFNKVQLTKMKNIFIKLCIVFFFSSYISAQEINKNEYSNKILGEWIQLNFDAESGDYSKSQILYNFKTNNTLEIIDNNILKGNYNYEIILTNNYQNIFVSTTNDKQLAVLKIVDKEDSDYVDVYSIKILYNDAIKLIIGMEFPGATYNHMTLEKK</sequence>
<evidence type="ECO:0000313" key="1">
    <source>
        <dbReference type="EMBL" id="CAD0003847.1"/>
    </source>
</evidence>
<name>A0A6V6YWD5_9FLAO</name>